<evidence type="ECO:0000313" key="3">
    <source>
        <dbReference type="EMBL" id="RAK61117.1"/>
    </source>
</evidence>
<feature type="signal peptide" evidence="2">
    <location>
        <begin position="1"/>
        <end position="20"/>
    </location>
</feature>
<feature type="chain" id="PRO_5016413198" evidence="2">
    <location>
        <begin position="21"/>
        <end position="87"/>
    </location>
</feature>
<dbReference type="OrthoDB" id="10013342at2"/>
<dbReference type="AlphaFoldDB" id="A0A328B2R1"/>
<comment type="caution">
    <text evidence="3">The sequence shown here is derived from an EMBL/GenBank/DDBJ whole genome shotgun (WGS) entry which is preliminary data.</text>
</comment>
<evidence type="ECO:0000256" key="2">
    <source>
        <dbReference type="SAM" id="SignalP"/>
    </source>
</evidence>
<evidence type="ECO:0000313" key="4">
    <source>
        <dbReference type="Proteomes" id="UP000249842"/>
    </source>
</evidence>
<accession>A0A328B2R1</accession>
<gene>
    <name evidence="3" type="ORF">DJ021_15525</name>
</gene>
<evidence type="ECO:0000256" key="1">
    <source>
        <dbReference type="SAM" id="MobiDB-lite"/>
    </source>
</evidence>
<organism evidence="3 4">
    <name type="scientific">Phenylobacterium hankyongense</name>
    <dbReference type="NCBI Taxonomy" id="1813876"/>
    <lineage>
        <taxon>Bacteria</taxon>
        <taxon>Pseudomonadati</taxon>
        <taxon>Pseudomonadota</taxon>
        <taxon>Alphaproteobacteria</taxon>
        <taxon>Caulobacterales</taxon>
        <taxon>Caulobacteraceae</taxon>
        <taxon>Phenylobacterium</taxon>
    </lineage>
</organism>
<proteinExistence type="predicted"/>
<feature type="compositionally biased region" description="Pro residues" evidence="1">
    <location>
        <begin position="36"/>
        <end position="45"/>
    </location>
</feature>
<dbReference type="Proteomes" id="UP000249842">
    <property type="component" value="Unassembled WGS sequence"/>
</dbReference>
<protein>
    <submittedName>
        <fullName evidence="3">Uncharacterized protein</fullName>
    </submittedName>
</protein>
<keyword evidence="2" id="KW-0732">Signal</keyword>
<sequence length="87" mass="8965">MKTLLALVAGMSVVAASAQAQVQPMRAAGFGQPYHAPAPPKPPSMPDTTSSGAFKPFHGTHTTSNRGGVDPYPKAPKPKGGFSTYGR</sequence>
<dbReference type="RefSeq" id="WP_111458409.1">
    <property type="nucleotide sequence ID" value="NZ_QFYP01000001.1"/>
</dbReference>
<keyword evidence="4" id="KW-1185">Reference proteome</keyword>
<reference evidence="4" key="1">
    <citation type="submission" date="2018-05" db="EMBL/GenBank/DDBJ databases">
        <authorList>
            <person name="Li X."/>
        </authorList>
    </citation>
    <scope>NUCLEOTIDE SEQUENCE [LARGE SCALE GENOMIC DNA]</scope>
    <source>
        <strain evidence="4">HKS-05</strain>
    </source>
</reference>
<dbReference type="EMBL" id="QFYP01000001">
    <property type="protein sequence ID" value="RAK61117.1"/>
    <property type="molecule type" value="Genomic_DNA"/>
</dbReference>
<name>A0A328B2R1_9CAUL</name>
<feature type="region of interest" description="Disordered" evidence="1">
    <location>
        <begin position="31"/>
        <end position="87"/>
    </location>
</feature>